<feature type="region of interest" description="Disordered" evidence="2">
    <location>
        <begin position="1156"/>
        <end position="1187"/>
    </location>
</feature>
<dbReference type="AlphaFoldDB" id="A0A074W7M3"/>
<feature type="compositionally biased region" description="Basic residues" evidence="2">
    <location>
        <begin position="1113"/>
        <end position="1128"/>
    </location>
</feature>
<feature type="region of interest" description="Disordered" evidence="2">
    <location>
        <begin position="50"/>
        <end position="99"/>
    </location>
</feature>
<comment type="subunit">
    <text evidence="1">Component of the NuA4 histone acetyltransferase complex.</text>
</comment>
<feature type="region of interest" description="Disordered" evidence="2">
    <location>
        <begin position="708"/>
        <end position="764"/>
    </location>
</feature>
<protein>
    <recommendedName>
        <fullName evidence="3">Chromo domain-containing protein</fullName>
    </recommendedName>
</protein>
<dbReference type="STRING" id="1043004.A0A074W7M3"/>
<gene>
    <name evidence="4" type="ORF">M436DRAFT_67795</name>
</gene>
<feature type="compositionally biased region" description="Low complexity" evidence="2">
    <location>
        <begin position="778"/>
        <end position="805"/>
    </location>
</feature>
<evidence type="ECO:0000313" key="4">
    <source>
        <dbReference type="EMBL" id="KEQ68883.1"/>
    </source>
</evidence>
<evidence type="ECO:0000256" key="2">
    <source>
        <dbReference type="SAM" id="MobiDB-lite"/>
    </source>
</evidence>
<dbReference type="PROSITE" id="PS50013">
    <property type="entry name" value="CHROMO_2"/>
    <property type="match status" value="1"/>
</dbReference>
<dbReference type="RefSeq" id="XP_013423059.1">
    <property type="nucleotide sequence ID" value="XM_013567605.1"/>
</dbReference>
<feature type="domain" description="Chromo" evidence="3">
    <location>
        <begin position="846"/>
        <end position="884"/>
    </location>
</feature>
<feature type="region of interest" description="Disordered" evidence="2">
    <location>
        <begin position="778"/>
        <end position="843"/>
    </location>
</feature>
<dbReference type="Gene3D" id="2.40.50.40">
    <property type="match status" value="1"/>
</dbReference>
<feature type="compositionally biased region" description="Polar residues" evidence="2">
    <location>
        <begin position="1016"/>
        <end position="1032"/>
    </location>
</feature>
<feature type="compositionally biased region" description="Basic and acidic residues" evidence="2">
    <location>
        <begin position="918"/>
        <end position="928"/>
    </location>
</feature>
<dbReference type="InterPro" id="IPR000953">
    <property type="entry name" value="Chromo/chromo_shadow_dom"/>
</dbReference>
<reference evidence="4 5" key="1">
    <citation type="journal article" date="2014" name="BMC Genomics">
        <title>Genome sequencing of four Aureobasidium pullulans varieties: biotechnological potential, stress tolerance, and description of new species.</title>
        <authorList>
            <person name="Gostin Ar C."/>
            <person name="Ohm R.A."/>
            <person name="Kogej T."/>
            <person name="Sonjak S."/>
            <person name="Turk M."/>
            <person name="Zajc J."/>
            <person name="Zalar P."/>
            <person name="Grube M."/>
            <person name="Sun H."/>
            <person name="Han J."/>
            <person name="Sharma A."/>
            <person name="Chiniquy J."/>
            <person name="Ngan C.Y."/>
            <person name="Lipzen A."/>
            <person name="Barry K."/>
            <person name="Grigoriev I.V."/>
            <person name="Gunde-Cimerman N."/>
        </authorList>
    </citation>
    <scope>NUCLEOTIDE SEQUENCE [LARGE SCALE GENOMIC DNA]</scope>
    <source>
        <strain evidence="4 5">CBS 147.97</strain>
    </source>
</reference>
<keyword evidence="5" id="KW-1185">Reference proteome</keyword>
<organism evidence="4 5">
    <name type="scientific">Aureobasidium namibiae CBS 147.97</name>
    <dbReference type="NCBI Taxonomy" id="1043004"/>
    <lineage>
        <taxon>Eukaryota</taxon>
        <taxon>Fungi</taxon>
        <taxon>Dikarya</taxon>
        <taxon>Ascomycota</taxon>
        <taxon>Pezizomycotina</taxon>
        <taxon>Dothideomycetes</taxon>
        <taxon>Dothideomycetidae</taxon>
        <taxon>Dothideales</taxon>
        <taxon>Saccotheciaceae</taxon>
        <taxon>Aureobasidium</taxon>
    </lineage>
</organism>
<dbReference type="InterPro" id="IPR016197">
    <property type="entry name" value="Chromo-like_dom_sf"/>
</dbReference>
<dbReference type="SUPFAM" id="SSF54160">
    <property type="entry name" value="Chromo domain-like"/>
    <property type="match status" value="1"/>
</dbReference>
<dbReference type="EMBL" id="KL584725">
    <property type="protein sequence ID" value="KEQ68883.1"/>
    <property type="molecule type" value="Genomic_DNA"/>
</dbReference>
<feature type="compositionally biased region" description="Basic and acidic residues" evidence="2">
    <location>
        <begin position="1004"/>
        <end position="1015"/>
    </location>
</feature>
<name>A0A074W7M3_9PEZI</name>
<feature type="region of interest" description="Disordered" evidence="2">
    <location>
        <begin position="496"/>
        <end position="520"/>
    </location>
</feature>
<dbReference type="HOGENOM" id="CLU_291015_0_0_1"/>
<feature type="region of interest" description="Disordered" evidence="2">
    <location>
        <begin position="897"/>
        <end position="933"/>
    </location>
</feature>
<feature type="region of interest" description="Disordered" evidence="2">
    <location>
        <begin position="342"/>
        <end position="370"/>
    </location>
</feature>
<sequence>MVYDLGEIGLGRGTPHQIMILATVQPSFACETKHLNLTCNFSGTAMARLRGKPAGGQVTPPRKPRKSRAGPSKSDNPRENTSMNGFNGTKPIHSTPNVTMSQTTAETSRQLTTPLMANVRHRTISATPSAGDWEEDQDSSFSETADKILSPRANRIDELRSIYHKIRDQHEKTIKEVHSYISSIMTHEENMTLQQYLLHCELVLAKAKLNLDIATSYATNQYGRSNTTDLPRLAITKGWLEEAIKRVDTDTPKPETDYGSLFSELSHYFLASIITQHKHSMFEQRALPTVHKIAEIFQRIEPRSYVPGVGPFLEFATGLATDDPLLMPEILRRLEVKMLTDTSLKDRDNPGINTTSSQLRHQPEERENTRNPFLALNEDGTVPEIDPGLDEAPPVRYLSAGLKIDPMLDAPSLTSVSSISPLSYTPSLTCQPTSEKEIDPNLDAPLSIRYPSSQMDIDSGLAPSSANYLPTVYQDHRYEDSVGENVQFIQDRNPPEDALAENSFSTCEPKSEDEEEAARPDVVVGEQIEGIADQFEKRELRSPELAELAETPAQQVELDVDMDHQDGINHTADSQPFYMIREESTGLGEGARRELSLVSDFSTFDEIMQEVQENPDEQHILSAISQAASDTESREDASAVLASAPGHFNIPDSFVISDDELEPDSNPYLAAYRAKQLASASASASTSNAPASSAPVVCLPDVARRAGPRKSEPIVLVSSPVSSCVTQSQAEQPVPQRRSSRISDSMFVSDDSDDDIPPTSNPHLAALIRAKASASAPRIAPASAIASAPTSGSSTPSSSASTSKSTRPKLPPHLARVRRAAHRQSLDPSSQVPTPEERQLLDQEEYPLIDIIDERTIDGEKKYLIKWKPIHGRKFLDTWEPAENANAASVEDWELQKAKKGKRKDMEHGKVKKVRRGTGRERRERPVERSVAVTTIQTTQEFQEQHQSAPLSSPEQTPMFFVDTAGDASLASRGTRFVPTLHIPSPSPEGLSSIDQVSSRTRSRVNDRDDTRNDSTESLSDATPIESVTNLTPEPAADRLSRYAARPFSFDSVSAEPQPIPAASSLKPNNSDKYKTPAQQKTRMREKRAIRRAEKAARLANMTEKQRAEHEHSKKMHKRAKAERRRTKAERLAAMPEEERQELENWLEWKRALRQRIKDNKQAKKAGKARRREEEARRVVHNTEQAS</sequence>
<feature type="region of interest" description="Disordered" evidence="2">
    <location>
        <begin position="978"/>
        <end position="1141"/>
    </location>
</feature>
<dbReference type="GeneID" id="25414293"/>
<proteinExistence type="predicted"/>
<dbReference type="Proteomes" id="UP000027730">
    <property type="component" value="Unassembled WGS sequence"/>
</dbReference>
<feature type="compositionally biased region" description="Polar residues" evidence="2">
    <location>
        <begin position="351"/>
        <end position="360"/>
    </location>
</feature>
<dbReference type="GO" id="GO:0006338">
    <property type="term" value="P:chromatin remodeling"/>
    <property type="evidence" value="ECO:0007669"/>
    <property type="project" value="UniProtKB-ARBA"/>
</dbReference>
<feature type="compositionally biased region" description="Polar residues" evidence="2">
    <location>
        <begin position="79"/>
        <end position="99"/>
    </location>
</feature>
<dbReference type="OrthoDB" id="10025998at2759"/>
<evidence type="ECO:0000259" key="3">
    <source>
        <dbReference type="PROSITE" id="PS50013"/>
    </source>
</evidence>
<feature type="compositionally biased region" description="Polar residues" evidence="2">
    <location>
        <begin position="719"/>
        <end position="731"/>
    </location>
</feature>
<accession>A0A074W7M3</accession>
<evidence type="ECO:0000256" key="1">
    <source>
        <dbReference type="ARBA" id="ARBA00011353"/>
    </source>
</evidence>
<evidence type="ECO:0000313" key="5">
    <source>
        <dbReference type="Proteomes" id="UP000027730"/>
    </source>
</evidence>